<name>A0A850LJT9_9RHOB</name>
<comment type="caution">
    <text evidence="1">The sequence shown here is derived from an EMBL/GenBank/DDBJ whole genome shotgun (WGS) entry which is preliminary data.</text>
</comment>
<dbReference type="EMBL" id="JABXIY010000045">
    <property type="protein sequence ID" value="NVK98361.1"/>
    <property type="molecule type" value="Genomic_DNA"/>
</dbReference>
<organism evidence="1 2">
    <name type="scientific">Ruegeria pomeroyi</name>
    <dbReference type="NCBI Taxonomy" id="89184"/>
    <lineage>
        <taxon>Bacteria</taxon>
        <taxon>Pseudomonadati</taxon>
        <taxon>Pseudomonadota</taxon>
        <taxon>Alphaproteobacteria</taxon>
        <taxon>Rhodobacterales</taxon>
        <taxon>Roseobacteraceae</taxon>
        <taxon>Ruegeria</taxon>
    </lineage>
</organism>
<sequence length="135" mass="15461">MPSPLPLFQITPAQIDHVVRVFYARIRTHAELGPVFAAHVRDWPAHEARIAAFWRNAILKERCYDGNPMRVHVSRPDIRPDHFPLWLALFHEVLTQELAAETAARWGALADRIGHGLKMGLTSMRQKPDEVPLFL</sequence>
<gene>
    <name evidence="1" type="ORF">HW564_15665</name>
</gene>
<evidence type="ECO:0000313" key="1">
    <source>
        <dbReference type="EMBL" id="NVK98361.1"/>
    </source>
</evidence>
<dbReference type="SMR" id="A0A850LJT9"/>
<dbReference type="GO" id="GO:0019825">
    <property type="term" value="F:oxygen binding"/>
    <property type="evidence" value="ECO:0007669"/>
    <property type="project" value="InterPro"/>
</dbReference>
<protein>
    <submittedName>
        <fullName evidence="1">Group III truncated hemoglobin</fullName>
    </submittedName>
</protein>
<proteinExistence type="predicted"/>
<dbReference type="GO" id="GO:0020037">
    <property type="term" value="F:heme binding"/>
    <property type="evidence" value="ECO:0007669"/>
    <property type="project" value="InterPro"/>
</dbReference>
<dbReference type="AlphaFoldDB" id="A0A850LJT9"/>
<dbReference type="Proteomes" id="UP000565723">
    <property type="component" value="Unassembled WGS sequence"/>
</dbReference>
<accession>A0A850LJT9</accession>
<dbReference type="OMA" id="DFWETNL"/>
<dbReference type="CDD" id="cd08916">
    <property type="entry name" value="TrHb3_P"/>
    <property type="match status" value="1"/>
</dbReference>
<dbReference type="InterPro" id="IPR009050">
    <property type="entry name" value="Globin-like_sf"/>
</dbReference>
<dbReference type="SUPFAM" id="SSF46458">
    <property type="entry name" value="Globin-like"/>
    <property type="match status" value="1"/>
</dbReference>
<dbReference type="Gene3D" id="1.10.490.10">
    <property type="entry name" value="Globins"/>
    <property type="match status" value="1"/>
</dbReference>
<evidence type="ECO:0000313" key="2">
    <source>
        <dbReference type="Proteomes" id="UP000565723"/>
    </source>
</evidence>
<reference evidence="1 2" key="1">
    <citation type="journal article" date="2020" name="Proc. Natl. Acad. Sci. U.S.A.">
        <title>Ecological drivers of bacterial community assembly in synthetic phycospheres.</title>
        <authorList>
            <person name="Fu H."/>
            <person name="Uchimiya M."/>
            <person name="Gore J."/>
            <person name="Moran M.A."/>
        </authorList>
    </citation>
    <scope>NUCLEOTIDE SEQUENCE [LARGE SCALE GENOMIC DNA]</scope>
    <source>
        <strain evidence="1">HF-Din03</strain>
    </source>
</reference>
<dbReference type="RefSeq" id="WP_011048829.1">
    <property type="nucleotide sequence ID" value="NZ_CP076685.1"/>
</dbReference>
<dbReference type="InterPro" id="IPR012292">
    <property type="entry name" value="Globin/Proto"/>
</dbReference>